<accession>A0A4Z0L677</accession>
<dbReference type="OrthoDB" id="7172369at2"/>
<sequence length="316" mass="37042">MKNIFFLLPILFSLISCKEQNQKHIITKTKIDSLKTTIDVERFITSIDTSIKNFKIQKISDFKDRYSKSDFCKSKADSLKIDKSFYTADFDNNGYTDLLTIMDYYDFTVLVIYGNANHNFKIKPLTRRAFQDCVFPKIIEIDGIAAIDLYHENHDWGNKSKNQLVKNTLVYQYGDFVEYNPEITKHVIKKIEFKTTGCFGTCPVFNLVIDQNRAAKFDAQMYNRQKENVKEIKGEFSTEIKEKEFNEIVDLLNYIDFPNLKNEYSVPWTDDQSCTLKITYDNGSTKTIYDYGMIGTYGLDRIYGMLYSLRFNQSWK</sequence>
<dbReference type="Pfam" id="PF20033">
    <property type="entry name" value="DUF6438"/>
    <property type="match status" value="1"/>
</dbReference>
<keyword evidence="3" id="KW-1185">Reference proteome</keyword>
<dbReference type="InterPro" id="IPR045497">
    <property type="entry name" value="DUF6438"/>
</dbReference>
<dbReference type="PROSITE" id="PS51257">
    <property type="entry name" value="PROKAR_LIPOPROTEIN"/>
    <property type="match status" value="1"/>
</dbReference>
<reference evidence="2 3" key="1">
    <citation type="submission" date="2019-04" db="EMBL/GenBank/DDBJ databases">
        <title>Flavobacterium sp. strain DS2-A Genome sequencing and assembly.</title>
        <authorList>
            <person name="Kim I."/>
        </authorList>
    </citation>
    <scope>NUCLEOTIDE SEQUENCE [LARGE SCALE GENOMIC DNA]</scope>
    <source>
        <strain evidence="2 3">DS2-A</strain>
    </source>
</reference>
<comment type="caution">
    <text evidence="2">The sequence shown here is derived from an EMBL/GenBank/DDBJ whole genome shotgun (WGS) entry which is preliminary data.</text>
</comment>
<dbReference type="Proteomes" id="UP000297407">
    <property type="component" value="Unassembled WGS sequence"/>
</dbReference>
<dbReference type="RefSeq" id="WP_135527450.1">
    <property type="nucleotide sequence ID" value="NZ_SRLH01000009.1"/>
</dbReference>
<proteinExistence type="predicted"/>
<evidence type="ECO:0000313" key="2">
    <source>
        <dbReference type="EMBL" id="TGD56677.1"/>
    </source>
</evidence>
<protein>
    <recommendedName>
        <fullName evidence="1">DUF6438 domain-containing protein</fullName>
    </recommendedName>
</protein>
<evidence type="ECO:0000259" key="1">
    <source>
        <dbReference type="Pfam" id="PF20033"/>
    </source>
</evidence>
<name>A0A4Z0L677_9FLAO</name>
<dbReference type="EMBL" id="SRLH01000009">
    <property type="protein sequence ID" value="TGD56677.1"/>
    <property type="molecule type" value="Genomic_DNA"/>
</dbReference>
<organism evidence="2 3">
    <name type="scientific">Flavobacterium humi</name>
    <dbReference type="NCBI Taxonomy" id="2562683"/>
    <lineage>
        <taxon>Bacteria</taxon>
        <taxon>Pseudomonadati</taxon>
        <taxon>Bacteroidota</taxon>
        <taxon>Flavobacteriia</taxon>
        <taxon>Flavobacteriales</taxon>
        <taxon>Flavobacteriaceae</taxon>
        <taxon>Flavobacterium</taxon>
    </lineage>
</organism>
<evidence type="ECO:0000313" key="3">
    <source>
        <dbReference type="Proteomes" id="UP000297407"/>
    </source>
</evidence>
<feature type="domain" description="DUF6438" evidence="1">
    <location>
        <begin position="189"/>
        <end position="305"/>
    </location>
</feature>
<gene>
    <name evidence="2" type="ORF">E4635_14640</name>
</gene>
<dbReference type="AlphaFoldDB" id="A0A4Z0L677"/>